<evidence type="ECO:0000313" key="1">
    <source>
        <dbReference type="EMBL" id="MED6107612.1"/>
    </source>
</evidence>
<protein>
    <submittedName>
        <fullName evidence="1">Uncharacterized protein</fullName>
    </submittedName>
</protein>
<feature type="non-terminal residue" evidence="1">
    <location>
        <position position="63"/>
    </location>
</feature>
<evidence type="ECO:0000313" key="2">
    <source>
        <dbReference type="Proteomes" id="UP001341840"/>
    </source>
</evidence>
<reference evidence="1 2" key="1">
    <citation type="journal article" date="2023" name="Plants (Basel)">
        <title>Bridging the Gap: Combining Genomics and Transcriptomics Approaches to Understand Stylosanthes scabra, an Orphan Legume from the Brazilian Caatinga.</title>
        <authorList>
            <person name="Ferreira-Neto J.R.C."/>
            <person name="da Silva M.D."/>
            <person name="Binneck E."/>
            <person name="de Melo N.F."/>
            <person name="da Silva R.H."/>
            <person name="de Melo A.L.T.M."/>
            <person name="Pandolfi V."/>
            <person name="Bustamante F.O."/>
            <person name="Brasileiro-Vidal A.C."/>
            <person name="Benko-Iseppon A.M."/>
        </authorList>
    </citation>
    <scope>NUCLEOTIDE SEQUENCE [LARGE SCALE GENOMIC DNA]</scope>
    <source>
        <tissue evidence="1">Leaves</tissue>
    </source>
</reference>
<accession>A0ABU6Q6Y7</accession>
<organism evidence="1 2">
    <name type="scientific">Stylosanthes scabra</name>
    <dbReference type="NCBI Taxonomy" id="79078"/>
    <lineage>
        <taxon>Eukaryota</taxon>
        <taxon>Viridiplantae</taxon>
        <taxon>Streptophyta</taxon>
        <taxon>Embryophyta</taxon>
        <taxon>Tracheophyta</taxon>
        <taxon>Spermatophyta</taxon>
        <taxon>Magnoliopsida</taxon>
        <taxon>eudicotyledons</taxon>
        <taxon>Gunneridae</taxon>
        <taxon>Pentapetalae</taxon>
        <taxon>rosids</taxon>
        <taxon>fabids</taxon>
        <taxon>Fabales</taxon>
        <taxon>Fabaceae</taxon>
        <taxon>Papilionoideae</taxon>
        <taxon>50 kb inversion clade</taxon>
        <taxon>dalbergioids sensu lato</taxon>
        <taxon>Dalbergieae</taxon>
        <taxon>Pterocarpus clade</taxon>
        <taxon>Stylosanthes</taxon>
    </lineage>
</organism>
<dbReference type="Proteomes" id="UP001341840">
    <property type="component" value="Unassembled WGS sequence"/>
</dbReference>
<dbReference type="EMBL" id="JASCZI010000043">
    <property type="protein sequence ID" value="MED6107612.1"/>
    <property type="molecule type" value="Genomic_DNA"/>
</dbReference>
<name>A0ABU6Q6Y7_9FABA</name>
<gene>
    <name evidence="1" type="ORF">PIB30_015572</name>
</gene>
<keyword evidence="2" id="KW-1185">Reference proteome</keyword>
<feature type="non-terminal residue" evidence="1">
    <location>
        <position position="1"/>
    </location>
</feature>
<proteinExistence type="predicted"/>
<sequence>VTGGNLQATSDGVSAIQEDGGSLSAFVFPQRFGRSGWVGGFRLGPNPLRVRLATRSDRMGSDW</sequence>
<comment type="caution">
    <text evidence="1">The sequence shown here is derived from an EMBL/GenBank/DDBJ whole genome shotgun (WGS) entry which is preliminary data.</text>
</comment>